<proteinExistence type="predicted"/>
<evidence type="ECO:0000313" key="2">
    <source>
        <dbReference type="EMBL" id="CAE0455746.1"/>
    </source>
</evidence>
<feature type="region of interest" description="Disordered" evidence="1">
    <location>
        <begin position="259"/>
        <end position="288"/>
    </location>
</feature>
<gene>
    <name evidence="2" type="ORF">CDEB00056_LOCUS587</name>
</gene>
<feature type="compositionally biased region" description="Basic and acidic residues" evidence="1">
    <location>
        <begin position="276"/>
        <end position="288"/>
    </location>
</feature>
<dbReference type="AlphaFoldDB" id="A0A7S3PU47"/>
<sequence>MRTGEKSNISMVTIYIWNEKEGKAICAGSGVIADSRLGIIITGGLVLQRICSLLRRHNKKAKIIKAEDSPFVPIVEAVHRDKFSVSSSTNNLSTKITRKYYTAQILAHCVGNNIDICTLRMLNSFRIVVDDGMPDKLGCGEHASRLPLFKKVTHIDKMTSKPSQSLLSLFNIRRWRDRNLPNQAVKPNDVQRRANYTLKPITKNELRRFHEISLSSKNIISQLKEDPEGLRVVGYHHQPTTFTMFEVAEGGRRKQVNLTHGHAERKQQHSKSTHNSSKERDQYRQRQDKKWCSVAMNTRYPLDRRVIGAPCLNRQNEVIGIVSNPLVEEDCKGMCHIVSWSYSIAGTDAIMGTLIVSRRRCKSDDLKSGQNCSLSS</sequence>
<protein>
    <submittedName>
        <fullName evidence="2">Uncharacterized protein</fullName>
    </submittedName>
</protein>
<dbReference type="EMBL" id="HBIO01000814">
    <property type="protein sequence ID" value="CAE0455746.1"/>
    <property type="molecule type" value="Transcribed_RNA"/>
</dbReference>
<accession>A0A7S3PU47</accession>
<name>A0A7S3PU47_9STRA</name>
<reference evidence="2" key="1">
    <citation type="submission" date="2021-01" db="EMBL/GenBank/DDBJ databases">
        <authorList>
            <person name="Corre E."/>
            <person name="Pelletier E."/>
            <person name="Niang G."/>
            <person name="Scheremetjew M."/>
            <person name="Finn R."/>
            <person name="Kale V."/>
            <person name="Holt S."/>
            <person name="Cochrane G."/>
            <person name="Meng A."/>
            <person name="Brown T."/>
            <person name="Cohen L."/>
        </authorList>
    </citation>
    <scope>NUCLEOTIDE SEQUENCE</scope>
    <source>
        <strain evidence="2">MM31A-1</strain>
    </source>
</reference>
<organism evidence="2">
    <name type="scientific">Chaetoceros debilis</name>
    <dbReference type="NCBI Taxonomy" id="122233"/>
    <lineage>
        <taxon>Eukaryota</taxon>
        <taxon>Sar</taxon>
        <taxon>Stramenopiles</taxon>
        <taxon>Ochrophyta</taxon>
        <taxon>Bacillariophyta</taxon>
        <taxon>Coscinodiscophyceae</taxon>
        <taxon>Chaetocerotophycidae</taxon>
        <taxon>Chaetocerotales</taxon>
        <taxon>Chaetocerotaceae</taxon>
        <taxon>Chaetoceros</taxon>
    </lineage>
</organism>
<evidence type="ECO:0000256" key="1">
    <source>
        <dbReference type="SAM" id="MobiDB-lite"/>
    </source>
</evidence>